<comment type="caution">
    <text evidence="1">The sequence shown here is derived from an EMBL/GenBank/DDBJ whole genome shotgun (WGS) entry which is preliminary data.</text>
</comment>
<dbReference type="EMBL" id="CM044708">
    <property type="protein sequence ID" value="KAI5647906.1"/>
    <property type="molecule type" value="Genomic_DNA"/>
</dbReference>
<dbReference type="Proteomes" id="UP001060085">
    <property type="component" value="Linkage Group LG08"/>
</dbReference>
<organism evidence="1 2">
    <name type="scientific">Catharanthus roseus</name>
    <name type="common">Madagascar periwinkle</name>
    <name type="synonym">Vinca rosea</name>
    <dbReference type="NCBI Taxonomy" id="4058"/>
    <lineage>
        <taxon>Eukaryota</taxon>
        <taxon>Viridiplantae</taxon>
        <taxon>Streptophyta</taxon>
        <taxon>Embryophyta</taxon>
        <taxon>Tracheophyta</taxon>
        <taxon>Spermatophyta</taxon>
        <taxon>Magnoliopsida</taxon>
        <taxon>eudicotyledons</taxon>
        <taxon>Gunneridae</taxon>
        <taxon>Pentapetalae</taxon>
        <taxon>asterids</taxon>
        <taxon>lamiids</taxon>
        <taxon>Gentianales</taxon>
        <taxon>Apocynaceae</taxon>
        <taxon>Rauvolfioideae</taxon>
        <taxon>Vinceae</taxon>
        <taxon>Catharanthinae</taxon>
        <taxon>Catharanthus</taxon>
    </lineage>
</organism>
<evidence type="ECO:0000313" key="1">
    <source>
        <dbReference type="EMBL" id="KAI5647906.1"/>
    </source>
</evidence>
<protein>
    <submittedName>
        <fullName evidence="1">Uncharacterized protein</fullName>
    </submittedName>
</protein>
<reference evidence="2" key="1">
    <citation type="journal article" date="2023" name="Nat. Plants">
        <title>Single-cell RNA sequencing provides a high-resolution roadmap for understanding the multicellular compartmentation of specialized metabolism.</title>
        <authorList>
            <person name="Sun S."/>
            <person name="Shen X."/>
            <person name="Li Y."/>
            <person name="Li Y."/>
            <person name="Wang S."/>
            <person name="Li R."/>
            <person name="Zhang H."/>
            <person name="Shen G."/>
            <person name="Guo B."/>
            <person name="Wei J."/>
            <person name="Xu J."/>
            <person name="St-Pierre B."/>
            <person name="Chen S."/>
            <person name="Sun C."/>
        </authorList>
    </citation>
    <scope>NUCLEOTIDE SEQUENCE [LARGE SCALE GENOMIC DNA]</scope>
</reference>
<keyword evidence="2" id="KW-1185">Reference proteome</keyword>
<evidence type="ECO:0000313" key="2">
    <source>
        <dbReference type="Proteomes" id="UP001060085"/>
    </source>
</evidence>
<proteinExistence type="predicted"/>
<name>A0ACB9ZM53_CATRO</name>
<accession>A0ACB9ZM53</accession>
<sequence>MAFFHHIVFNIASIFPVITHYENLDNAGSDTPLNEYDETNLLGKGSFGLVYKATLNDGRTLAVKVFNSQVERAFESFEVECQVLRNLRHQNLANVVSSCSNANFKGLVLEFMDNGNLEKWLYSHNYFINMLQRLNIMIDVANALVYLHFENSTLVVHCDLKPNNNVLLDQDMNAHVSDLGIAKLLGQGNSFTITETLATLGYLAPEYGLEGLVSPKCDVYIYGIMLMEVFTRLKPDGQCYVWRKFNLKNMDRELFSKLANKIDANLLRAHEEYYFNKKLECASSIMGVAMNCTRQSPRERSTMKDVTLELEKIRFNYYSIINLHN</sequence>
<gene>
    <name evidence="1" type="ORF">M9H77_33911</name>
</gene>